<dbReference type="KEGG" id="ccal:113464170"/>
<evidence type="ECO:0000313" key="3">
    <source>
        <dbReference type="RefSeq" id="XP_026668277.1"/>
    </source>
</evidence>
<organism evidence="2 3">
    <name type="scientific">Ceratina calcarata</name>
    <dbReference type="NCBI Taxonomy" id="156304"/>
    <lineage>
        <taxon>Eukaryota</taxon>
        <taxon>Metazoa</taxon>
        <taxon>Ecdysozoa</taxon>
        <taxon>Arthropoda</taxon>
        <taxon>Hexapoda</taxon>
        <taxon>Insecta</taxon>
        <taxon>Pterygota</taxon>
        <taxon>Neoptera</taxon>
        <taxon>Endopterygota</taxon>
        <taxon>Hymenoptera</taxon>
        <taxon>Apocrita</taxon>
        <taxon>Aculeata</taxon>
        <taxon>Apoidea</taxon>
        <taxon>Anthophila</taxon>
        <taxon>Apidae</taxon>
        <taxon>Ceratina</taxon>
        <taxon>Zadontomerus</taxon>
    </lineage>
</organism>
<sequence>MSKTSETFLPTGEFILHSRMNSDRVPKRSRLSLIIDHMETNIQFRLPFLFLSSMIYPSHGHLTLANNQEEPRGSRVSRGEDGRKTEDRGAIEANENGGDWLLVRSMCGETRSRARQTAPALVTGYSVDVDQKHRKDKGKGESS</sequence>
<feature type="compositionally biased region" description="Basic and acidic residues" evidence="1">
    <location>
        <begin position="129"/>
        <end position="143"/>
    </location>
</feature>
<dbReference type="AlphaFoldDB" id="A0AAJ7RYW1"/>
<evidence type="ECO:0000256" key="1">
    <source>
        <dbReference type="SAM" id="MobiDB-lite"/>
    </source>
</evidence>
<proteinExistence type="predicted"/>
<keyword evidence="2" id="KW-1185">Reference proteome</keyword>
<dbReference type="Proteomes" id="UP000694925">
    <property type="component" value="Unplaced"/>
</dbReference>
<dbReference type="RefSeq" id="XP_026668277.1">
    <property type="nucleotide sequence ID" value="XM_026812476.1"/>
</dbReference>
<name>A0AAJ7RYW1_9HYME</name>
<protein>
    <submittedName>
        <fullName evidence="3">Uncharacterized protein LOC113464170</fullName>
    </submittedName>
</protein>
<accession>A0AAJ7RYW1</accession>
<gene>
    <name evidence="3" type="primary">LOC113464170</name>
</gene>
<feature type="region of interest" description="Disordered" evidence="1">
    <location>
        <begin position="64"/>
        <end position="93"/>
    </location>
</feature>
<dbReference type="GeneID" id="113464170"/>
<feature type="compositionally biased region" description="Basic and acidic residues" evidence="1">
    <location>
        <begin position="69"/>
        <end position="90"/>
    </location>
</feature>
<evidence type="ECO:0000313" key="2">
    <source>
        <dbReference type="Proteomes" id="UP000694925"/>
    </source>
</evidence>
<reference evidence="3" key="1">
    <citation type="submission" date="2025-08" db="UniProtKB">
        <authorList>
            <consortium name="RefSeq"/>
        </authorList>
    </citation>
    <scope>IDENTIFICATION</scope>
    <source>
        <tissue evidence="3">Whole body</tissue>
    </source>
</reference>
<feature type="region of interest" description="Disordered" evidence="1">
    <location>
        <begin position="112"/>
        <end position="143"/>
    </location>
</feature>